<protein>
    <submittedName>
        <fullName evidence="2">Phosphatidylinositol 4-kinase type 2</fullName>
    </submittedName>
</protein>
<evidence type="ECO:0000313" key="2">
    <source>
        <dbReference type="WBParaSite" id="PS1159_v2.g13222.t1"/>
    </source>
</evidence>
<name>A0AC35F5F6_9BILA</name>
<evidence type="ECO:0000313" key="1">
    <source>
        <dbReference type="Proteomes" id="UP000887580"/>
    </source>
</evidence>
<reference evidence="2" key="1">
    <citation type="submission" date="2022-11" db="UniProtKB">
        <authorList>
            <consortium name="WormBaseParasite"/>
        </authorList>
    </citation>
    <scope>IDENTIFICATION</scope>
</reference>
<sequence length="451" mass="51620">MARSSPTLLGIYPSTRLEHPNSAAAASSTTFQQQQRTESEYTPGQTKFENNISKNDINENSNKATISVSTKSFDTTTEISENAIQSKISELVATSTRCKVTNTKDEDFNALLGQVLEAIGAGIQPQLCREGSSGSYFVYNKLGDPIGIFKPKDEEPFANLNPKWPKYFQRVLCFCCFGRSCLIPNVGYLSETAASLVDERLNLFVVPKTRVVKLASPSFNYGRSWFHETPKIKGKEGSLQTFVIGYQSAEVVLNEWANMGTEHTMSQENEERFTVLFQKMCVLDYVIRNTDRHMDNWLIRHVPDEPIQVAVIDNGLAFPVKHPECASRFRTFPFHWGELSWAHRPLNQKLRQELLTLLTPAFVHELCEELKKFFRHDRQHNRYLTYSQIRVLRGQLWNLKEALEADEPPAEWVKREPILASRRFRHAPPANGTFDDCFRRLPADYSHRVCC</sequence>
<proteinExistence type="predicted"/>
<organism evidence="1 2">
    <name type="scientific">Panagrolaimus sp. PS1159</name>
    <dbReference type="NCBI Taxonomy" id="55785"/>
    <lineage>
        <taxon>Eukaryota</taxon>
        <taxon>Metazoa</taxon>
        <taxon>Ecdysozoa</taxon>
        <taxon>Nematoda</taxon>
        <taxon>Chromadorea</taxon>
        <taxon>Rhabditida</taxon>
        <taxon>Tylenchina</taxon>
        <taxon>Panagrolaimomorpha</taxon>
        <taxon>Panagrolaimoidea</taxon>
        <taxon>Panagrolaimidae</taxon>
        <taxon>Panagrolaimus</taxon>
    </lineage>
</organism>
<accession>A0AC35F5F6</accession>
<dbReference type="Proteomes" id="UP000887580">
    <property type="component" value="Unplaced"/>
</dbReference>
<dbReference type="WBParaSite" id="PS1159_v2.g13222.t1">
    <property type="protein sequence ID" value="PS1159_v2.g13222.t1"/>
    <property type="gene ID" value="PS1159_v2.g13222"/>
</dbReference>